<dbReference type="Pfam" id="PF01127">
    <property type="entry name" value="Sdh_cyt"/>
    <property type="match status" value="1"/>
</dbReference>
<dbReference type="NCBIfam" id="TIGR02046">
    <property type="entry name" value="sdhC_b558_fam"/>
    <property type="match status" value="1"/>
</dbReference>
<dbReference type="Proteomes" id="UP000184512">
    <property type="component" value="Unassembled WGS sequence"/>
</dbReference>
<feature type="transmembrane region" description="Helical" evidence="8">
    <location>
        <begin position="28"/>
        <end position="50"/>
    </location>
</feature>
<dbReference type="GO" id="GO:0046872">
    <property type="term" value="F:metal ion binding"/>
    <property type="evidence" value="ECO:0007669"/>
    <property type="project" value="UniProtKB-KW"/>
</dbReference>
<feature type="transmembrane region" description="Helical" evidence="8">
    <location>
        <begin position="220"/>
        <end position="242"/>
    </location>
</feature>
<keyword evidence="3 8" id="KW-0812">Transmembrane</keyword>
<dbReference type="STRING" id="1123357.SAMN02745244_00389"/>
<dbReference type="AlphaFoldDB" id="A0A1M6B9Q4"/>
<dbReference type="GO" id="GO:0016020">
    <property type="term" value="C:membrane"/>
    <property type="evidence" value="ECO:0007669"/>
    <property type="project" value="UniProtKB-SubCell"/>
</dbReference>
<evidence type="ECO:0000313" key="9">
    <source>
        <dbReference type="EMBL" id="SHI45442.1"/>
    </source>
</evidence>
<name>A0A1M6B9Q4_9ACTN</name>
<dbReference type="EMBL" id="FQZG01000006">
    <property type="protein sequence ID" value="SHI45442.1"/>
    <property type="molecule type" value="Genomic_DNA"/>
</dbReference>
<keyword evidence="5 8" id="KW-1133">Transmembrane helix</keyword>
<dbReference type="Gene3D" id="1.20.1300.10">
    <property type="entry name" value="Fumarate reductase/succinate dehydrogenase, transmembrane subunit"/>
    <property type="match status" value="1"/>
</dbReference>
<dbReference type="InterPro" id="IPR000701">
    <property type="entry name" value="SuccDH_FuR_B_TM-su"/>
</dbReference>
<evidence type="ECO:0000313" key="10">
    <source>
        <dbReference type="Proteomes" id="UP000184512"/>
    </source>
</evidence>
<dbReference type="InterPro" id="IPR011138">
    <property type="entry name" value="Cytochrome_b-558"/>
</dbReference>
<keyword evidence="7 8" id="KW-0472">Membrane</keyword>
<organism evidence="9 10">
    <name type="scientific">Tessaracoccus bendigoensis DSM 12906</name>
    <dbReference type="NCBI Taxonomy" id="1123357"/>
    <lineage>
        <taxon>Bacteria</taxon>
        <taxon>Bacillati</taxon>
        <taxon>Actinomycetota</taxon>
        <taxon>Actinomycetes</taxon>
        <taxon>Propionibacteriales</taxon>
        <taxon>Propionibacteriaceae</taxon>
        <taxon>Tessaracoccus</taxon>
    </lineage>
</organism>
<dbReference type="SUPFAM" id="SSF81343">
    <property type="entry name" value="Fumarate reductase respiratory complex transmembrane subunits"/>
    <property type="match status" value="1"/>
</dbReference>
<evidence type="ECO:0000256" key="2">
    <source>
        <dbReference type="ARBA" id="ARBA00022617"/>
    </source>
</evidence>
<dbReference type="RefSeq" id="WP_217652076.1">
    <property type="nucleotide sequence ID" value="NZ_FQZG01000006.1"/>
</dbReference>
<dbReference type="CDD" id="cd03498">
    <property type="entry name" value="SQR_TypeB_2_TM"/>
    <property type="match status" value="1"/>
</dbReference>
<feature type="transmembrane region" description="Helical" evidence="8">
    <location>
        <begin position="182"/>
        <end position="199"/>
    </location>
</feature>
<keyword evidence="6" id="KW-0408">Iron</keyword>
<evidence type="ECO:0000256" key="4">
    <source>
        <dbReference type="ARBA" id="ARBA00022723"/>
    </source>
</evidence>
<comment type="subcellular location">
    <subcellularLocation>
        <location evidence="1">Membrane</location>
    </subcellularLocation>
</comment>
<feature type="transmembrane region" description="Helical" evidence="8">
    <location>
        <begin position="81"/>
        <end position="106"/>
    </location>
</feature>
<gene>
    <name evidence="9" type="ORF">SAMN02745244_00389</name>
</gene>
<evidence type="ECO:0000256" key="7">
    <source>
        <dbReference type="ARBA" id="ARBA00023136"/>
    </source>
</evidence>
<feature type="transmembrane region" description="Helical" evidence="8">
    <location>
        <begin position="127"/>
        <end position="146"/>
    </location>
</feature>
<keyword evidence="10" id="KW-1185">Reference proteome</keyword>
<accession>A0A1M6B9Q4</accession>
<evidence type="ECO:0000256" key="8">
    <source>
        <dbReference type="SAM" id="Phobius"/>
    </source>
</evidence>
<protein>
    <submittedName>
        <fullName evidence="9">Succinate dehydrogenase / fumarate reductase cytochrome b subunit</fullName>
    </submittedName>
</protein>
<sequence length="248" mass="26780">MSTHTPDIQIGPPARTVRHRSRHRVPSWALKATMAVSGALWVGFVAIHLFGNLKVFQGAAAFNGYAAWLREAFYPMLPKEFLLWGLRIALIVALAAHVLSAAVIWWRARLARGPHRARINGARSWGSWLMPVTGVVLLGFLIVHLLDLTLGLAPTATQAFAHPADGEAFAYENLVASFHRPLMAWFYIATMVLLAAHTAKGVTTMAADLGVMGHRLRATFTVVGGLLAVAIMVGNAAIPLLVQVGVIS</sequence>
<dbReference type="InterPro" id="IPR034804">
    <property type="entry name" value="SQR/QFR_C/D"/>
</dbReference>
<reference evidence="9 10" key="1">
    <citation type="submission" date="2016-11" db="EMBL/GenBank/DDBJ databases">
        <authorList>
            <person name="Jaros S."/>
            <person name="Januszkiewicz K."/>
            <person name="Wedrychowicz H."/>
        </authorList>
    </citation>
    <scope>NUCLEOTIDE SEQUENCE [LARGE SCALE GENOMIC DNA]</scope>
    <source>
        <strain evidence="9 10">DSM 12906</strain>
    </source>
</reference>
<proteinExistence type="predicted"/>
<keyword evidence="4" id="KW-0479">Metal-binding</keyword>
<evidence type="ECO:0000256" key="3">
    <source>
        <dbReference type="ARBA" id="ARBA00022692"/>
    </source>
</evidence>
<evidence type="ECO:0000256" key="6">
    <source>
        <dbReference type="ARBA" id="ARBA00023004"/>
    </source>
</evidence>
<evidence type="ECO:0000256" key="1">
    <source>
        <dbReference type="ARBA" id="ARBA00004370"/>
    </source>
</evidence>
<keyword evidence="2" id="KW-0349">Heme</keyword>
<evidence type="ECO:0000256" key="5">
    <source>
        <dbReference type="ARBA" id="ARBA00022989"/>
    </source>
</evidence>